<keyword evidence="6" id="KW-1185">Reference proteome</keyword>
<evidence type="ECO:0000313" key="3">
    <source>
        <dbReference type="EMBL" id="GAL72448.1"/>
    </source>
</evidence>
<dbReference type="Proteomes" id="UP000029646">
    <property type="component" value="Unassembled WGS sequence"/>
</dbReference>
<evidence type="ECO:0000313" key="6">
    <source>
        <dbReference type="Proteomes" id="UP000030184"/>
    </source>
</evidence>
<dbReference type="Proteomes" id="UP000029641">
    <property type="component" value="Unassembled WGS sequence"/>
</dbReference>
<organism evidence="2 5">
    <name type="scientific">Jejuia pallidilutea</name>
    <dbReference type="NCBI Taxonomy" id="504487"/>
    <lineage>
        <taxon>Bacteria</taxon>
        <taxon>Pseudomonadati</taxon>
        <taxon>Bacteroidota</taxon>
        <taxon>Flavobacteriia</taxon>
        <taxon>Flavobacteriales</taxon>
        <taxon>Flavobacteriaceae</taxon>
        <taxon>Jejuia</taxon>
    </lineage>
</organism>
<dbReference type="EMBL" id="BBNS01000025">
    <property type="protein sequence ID" value="GAL72448.1"/>
    <property type="molecule type" value="Genomic_DNA"/>
</dbReference>
<sequence>MSNYIKVFAGSFVQVQHIFQSLKAENISAIIKDEAESGRIAGFGGAIHDFQEVHVHKDEIKKATKIVEGLISEMEA</sequence>
<dbReference type="Pfam" id="PF09413">
    <property type="entry name" value="DUF2007"/>
    <property type="match status" value="1"/>
</dbReference>
<evidence type="ECO:0000259" key="1">
    <source>
        <dbReference type="Pfam" id="PF09413"/>
    </source>
</evidence>
<evidence type="ECO:0000313" key="2">
    <source>
        <dbReference type="EMBL" id="GAL65763.1"/>
    </source>
</evidence>
<protein>
    <recommendedName>
        <fullName evidence="1">DUF2007 domain-containing protein</fullName>
    </recommendedName>
</protein>
<proteinExistence type="predicted"/>
<dbReference type="RefSeq" id="WP_042241008.1">
    <property type="nucleotide sequence ID" value="NZ_BBNR01000002.1"/>
</dbReference>
<dbReference type="OrthoDB" id="1149279at2"/>
<dbReference type="EMBL" id="BBNR01000002">
    <property type="protein sequence ID" value="GAL65763.1"/>
    <property type="molecule type" value="Genomic_DNA"/>
</dbReference>
<name>A0A090VP07_9FLAO</name>
<accession>A0A090VP07</accession>
<feature type="domain" description="DUF2007" evidence="1">
    <location>
        <begin position="8"/>
        <end position="68"/>
    </location>
</feature>
<dbReference type="eggNOG" id="ENOG50333BW">
    <property type="taxonomic scope" value="Bacteria"/>
</dbReference>
<evidence type="ECO:0000313" key="5">
    <source>
        <dbReference type="Proteomes" id="UP000029641"/>
    </source>
</evidence>
<dbReference type="Proteomes" id="UP000030184">
    <property type="component" value="Unassembled WGS sequence"/>
</dbReference>
<dbReference type="AlphaFoldDB" id="A0A090VP07"/>
<dbReference type="STRING" id="504487.JCM19538_3090"/>
<dbReference type="EMBL" id="BBNY01000003">
    <property type="protein sequence ID" value="GAL88577.1"/>
    <property type="molecule type" value="Genomic_DNA"/>
</dbReference>
<dbReference type="InterPro" id="IPR018551">
    <property type="entry name" value="DUF2007"/>
</dbReference>
<reference evidence="6" key="1">
    <citation type="journal article" date="2014" name="Genome Announc.">
        <title>Draft Genome Sequence of Marine Flavobacterium Jejuia pallidilutea Strain 11shimoA1 and Pigmentation Mutants.</title>
        <authorList>
            <person name="Takatani N."/>
            <person name="Nakanishi M."/>
            <person name="Meirelles P."/>
            <person name="Mino S."/>
            <person name="Suda W."/>
            <person name="Oshima K."/>
            <person name="Hattori M."/>
            <person name="Ohkuma M."/>
            <person name="Hosokawa M."/>
            <person name="Miyashita K."/>
            <person name="Thompson F.L."/>
            <person name="Niwa A."/>
            <person name="Sawabe T."/>
            <person name="Sawabe T."/>
        </authorList>
    </citation>
    <scope>NUCLEOTIDE SEQUENCE [LARGE SCALE GENOMIC DNA]</scope>
    <source>
        <strain evidence="6">JCM 19538</strain>
    </source>
</reference>
<evidence type="ECO:0000313" key="4">
    <source>
        <dbReference type="EMBL" id="GAL88577.1"/>
    </source>
</evidence>
<gene>
    <name evidence="2" type="ORF">JCM19301_3448</name>
    <name evidence="3" type="ORF">JCM19302_1570</name>
    <name evidence="4" type="ORF">JCM19538_3090</name>
</gene>
<comment type="caution">
    <text evidence="2">The sequence shown here is derived from an EMBL/GenBank/DDBJ whole genome shotgun (WGS) entry which is preliminary data.</text>
</comment>